<dbReference type="EMBL" id="LT598482">
    <property type="protein sequence ID" value="SCU85754.1"/>
    <property type="molecule type" value="Genomic_DNA"/>
</dbReference>
<dbReference type="Gene3D" id="3.90.1410.10">
    <property type="entry name" value="set domain protein methyltransferase, domain 1"/>
    <property type="match status" value="1"/>
</dbReference>
<dbReference type="SUPFAM" id="SSF82199">
    <property type="entry name" value="SET domain"/>
    <property type="match status" value="1"/>
</dbReference>
<dbReference type="AlphaFoldDB" id="A0A1G4J7T5"/>
<dbReference type="InterPro" id="IPR046341">
    <property type="entry name" value="SET_dom_sf"/>
</dbReference>
<proteinExistence type="predicted"/>
<accession>A0A1G4J7T5</accession>
<protein>
    <submittedName>
        <fullName evidence="2">LAME_0D02630g1_1</fullName>
    </submittedName>
</protein>
<evidence type="ECO:0000313" key="3">
    <source>
        <dbReference type="Proteomes" id="UP000191144"/>
    </source>
</evidence>
<gene>
    <name evidence="2" type="ORF">LAME_0D02630G</name>
</gene>
<organism evidence="2 3">
    <name type="scientific">Lachancea meyersii CBS 8951</name>
    <dbReference type="NCBI Taxonomy" id="1266667"/>
    <lineage>
        <taxon>Eukaryota</taxon>
        <taxon>Fungi</taxon>
        <taxon>Dikarya</taxon>
        <taxon>Ascomycota</taxon>
        <taxon>Saccharomycotina</taxon>
        <taxon>Saccharomycetes</taxon>
        <taxon>Saccharomycetales</taxon>
        <taxon>Saccharomycetaceae</taxon>
        <taxon>Lachancea</taxon>
    </lineage>
</organism>
<dbReference type="OrthoDB" id="441812at2759"/>
<name>A0A1G4J7T5_9SACH</name>
<reference evidence="3" key="1">
    <citation type="submission" date="2016-03" db="EMBL/GenBank/DDBJ databases">
        <authorList>
            <person name="Devillers Hugo."/>
        </authorList>
    </citation>
    <scope>NUCLEOTIDE SEQUENCE [LARGE SCALE GENOMIC DNA]</scope>
</reference>
<evidence type="ECO:0000313" key="2">
    <source>
        <dbReference type="EMBL" id="SCU85754.1"/>
    </source>
</evidence>
<dbReference type="Proteomes" id="UP000191144">
    <property type="component" value="Chromosome D"/>
</dbReference>
<feature type="domain" description="SET" evidence="1">
    <location>
        <begin position="158"/>
        <end position="292"/>
    </location>
</feature>
<keyword evidence="3" id="KW-1185">Reference proteome</keyword>
<dbReference type="InterPro" id="IPR001214">
    <property type="entry name" value="SET_dom"/>
</dbReference>
<evidence type="ECO:0000259" key="1">
    <source>
        <dbReference type="PROSITE" id="PS50280"/>
    </source>
</evidence>
<dbReference type="PROSITE" id="PS50280">
    <property type="entry name" value="SET"/>
    <property type="match status" value="1"/>
</dbReference>
<sequence>MHFLPLKQTDVVSKTLDKFKRCYGVEVRDGFILGQSTITDSVKCIGAFLDLDKLVEENASNDMVQLLRIPAISTFSIHTILEIVNQRSQYSTERQFQDTTGSIKRIFALCCENAVIIENLSETLILIMYFLILELLQQMGYALPEIVSEYLNNVLLTTEVGSFYTDLPAYATCANLEIMAQYGLADLYSVFQSLVDFSERNFEDQFEPQVVANIMASVISRCLEIPHELEPNSEDFQVQTTLVPILDYINHNNELVNAHFDVDRQTNDVLLLLDLDQCRGRKGLTEVFISYSPVQELVHFEKIYGFSPSLDPQMATYMNLCLDKTFLSQESSLDLFFKWFEIKPCVQFCILADTVYINDCIESFYELTIPFSADADSTYSSTNFRYDKKAFKVFAEHFARARGGDAKDFEEICDEQVEQNESNSCEGIDLPQLAWMYYYCVDGKSRCGRLDKGQIIRLSGYDLASAKKRLLAYLSRYFQWRQDFLQKKLPLISASMRRVAVHEQTLIAKLLCQVEQGESIFLSDAKVDSEKLQEYPIPSLLKDSYHHYSSSTISEGDSVQECFLSTDELSEIQYYSDFFSP</sequence>